<evidence type="ECO:0000259" key="4">
    <source>
        <dbReference type="PROSITE" id="PS52035"/>
    </source>
</evidence>
<accession>A0ABV8CMQ7</accession>
<keyword evidence="5" id="KW-0121">Carboxypeptidase</keyword>
<keyword evidence="5" id="KW-0645">Protease</keyword>
<dbReference type="Gene3D" id="3.40.630.10">
    <property type="entry name" value="Zn peptidases"/>
    <property type="match status" value="1"/>
</dbReference>
<dbReference type="PROSITE" id="PS52035">
    <property type="entry name" value="PEPTIDASE_M14"/>
    <property type="match status" value="1"/>
</dbReference>
<evidence type="ECO:0000313" key="5">
    <source>
        <dbReference type="EMBL" id="MFC3913376.1"/>
    </source>
</evidence>
<reference evidence="6" key="1">
    <citation type="journal article" date="2019" name="Int. J. Syst. Evol. Microbiol.">
        <title>The Global Catalogue of Microorganisms (GCM) 10K type strain sequencing project: providing services to taxonomists for standard genome sequencing and annotation.</title>
        <authorList>
            <consortium name="The Broad Institute Genomics Platform"/>
            <consortium name="The Broad Institute Genome Sequencing Center for Infectious Disease"/>
            <person name="Wu L."/>
            <person name="Ma J."/>
        </authorList>
    </citation>
    <scope>NUCLEOTIDE SEQUENCE [LARGE SCALE GENOMIC DNA]</scope>
    <source>
        <strain evidence="6">CCUG 54939</strain>
    </source>
</reference>
<sequence length="542" mass="60230">MSIRCGRIVGALLLSLPAWAQAAVPLTPFEQAPTRPLPHSAQISSYLHTLAQHSPLATVTRLGTSAGGRPVEALLVSRDAQFLQQGEPQADRLTVMLLGSQHGNEPSGTEVLQIVARRVLDGELTPLLQQMNFVIVALANPDGRDLNRRLNAKDENPNLDFIAVESPETRIYIDALARFQPDVVMDLHETWNDKWPMTPREGFLTTTDAQFEVGNNPNLDAELSQYANQHFLPALIQAVEAQGIPSQRYNEIYSLRDPVRRGGLSLSNFRNYAAMQGSLTVLFENRHDGKGQFPTPENIAERVRKQRISVEAALALVAGDDSRIRHLSRDARFRWRGVEGDDKFVMQYAFAPNPTEPTTSVTLADRSGKKVVKTFRREDYIALQGTGEIPDGFVIRSQTRRFREWLDDHHIDYQVVQQPQRVELSQQRVASLQIGARTKPGTRDWLDVTLDQKVVQTELKAGDLLVSTEQPQGALIAIMLDPRSANSLYQEPAWRGLLMSNPLPTAPLLADAADLAKREAGKTTKSRLANEHKPAKPVTPAG</sequence>
<feature type="domain" description="Peptidase M14" evidence="4">
    <location>
        <begin position="35"/>
        <end position="317"/>
    </location>
</feature>
<keyword evidence="5" id="KW-0378">Hydrolase</keyword>
<evidence type="ECO:0000313" key="6">
    <source>
        <dbReference type="Proteomes" id="UP001595692"/>
    </source>
</evidence>
<comment type="caution">
    <text evidence="5">The sequence shown here is derived from an EMBL/GenBank/DDBJ whole genome shotgun (WGS) entry which is preliminary data.</text>
</comment>
<dbReference type="RefSeq" id="WP_377151677.1">
    <property type="nucleotide sequence ID" value="NZ_JBHSAF010000007.1"/>
</dbReference>
<gene>
    <name evidence="5" type="ORF">ACFOSS_07865</name>
</gene>
<feature type="chain" id="PRO_5047106516" evidence="3">
    <location>
        <begin position="23"/>
        <end position="542"/>
    </location>
</feature>
<feature type="region of interest" description="Disordered" evidence="2">
    <location>
        <begin position="517"/>
        <end position="542"/>
    </location>
</feature>
<dbReference type="Pfam" id="PF00246">
    <property type="entry name" value="Peptidase_M14"/>
    <property type="match status" value="1"/>
</dbReference>
<feature type="active site" description="Proton donor/acceptor" evidence="1">
    <location>
        <position position="284"/>
    </location>
</feature>
<evidence type="ECO:0000256" key="1">
    <source>
        <dbReference type="PROSITE-ProRule" id="PRU01379"/>
    </source>
</evidence>
<feature type="compositionally biased region" description="Basic and acidic residues" evidence="2">
    <location>
        <begin position="517"/>
        <end position="534"/>
    </location>
</feature>
<evidence type="ECO:0000256" key="2">
    <source>
        <dbReference type="SAM" id="MobiDB-lite"/>
    </source>
</evidence>
<evidence type="ECO:0000256" key="3">
    <source>
        <dbReference type="SAM" id="SignalP"/>
    </source>
</evidence>
<protein>
    <submittedName>
        <fullName evidence="5">M14 family zinc carboxypeptidase</fullName>
    </submittedName>
</protein>
<feature type="signal peptide" evidence="3">
    <location>
        <begin position="1"/>
        <end position="22"/>
    </location>
</feature>
<keyword evidence="6" id="KW-1185">Reference proteome</keyword>
<dbReference type="SUPFAM" id="SSF53187">
    <property type="entry name" value="Zn-dependent exopeptidases"/>
    <property type="match status" value="1"/>
</dbReference>
<comment type="similarity">
    <text evidence="1">Belongs to the peptidase M14 family.</text>
</comment>
<keyword evidence="3" id="KW-0732">Signal</keyword>
<dbReference type="GO" id="GO:0004180">
    <property type="term" value="F:carboxypeptidase activity"/>
    <property type="evidence" value="ECO:0007669"/>
    <property type="project" value="UniProtKB-KW"/>
</dbReference>
<dbReference type="EMBL" id="JBHSAF010000007">
    <property type="protein sequence ID" value="MFC3913376.1"/>
    <property type="molecule type" value="Genomic_DNA"/>
</dbReference>
<dbReference type="Proteomes" id="UP001595692">
    <property type="component" value="Unassembled WGS sequence"/>
</dbReference>
<dbReference type="InterPro" id="IPR000834">
    <property type="entry name" value="Peptidase_M14"/>
</dbReference>
<name>A0ABV8CMQ7_9GAMM</name>
<proteinExistence type="inferred from homology"/>
<organism evidence="5 6">
    <name type="scientific">Pseudaeromonas sharmana</name>
    <dbReference type="NCBI Taxonomy" id="328412"/>
    <lineage>
        <taxon>Bacteria</taxon>
        <taxon>Pseudomonadati</taxon>
        <taxon>Pseudomonadota</taxon>
        <taxon>Gammaproteobacteria</taxon>
        <taxon>Aeromonadales</taxon>
        <taxon>Aeromonadaceae</taxon>
        <taxon>Pseudaeromonas</taxon>
    </lineage>
</organism>